<evidence type="ECO:0000313" key="1">
    <source>
        <dbReference type="EMBL" id="KAJ4447491.1"/>
    </source>
</evidence>
<keyword evidence="2" id="KW-1185">Reference proteome</keyword>
<comment type="caution">
    <text evidence="1">The sequence shown here is derived from an EMBL/GenBank/DDBJ whole genome shotgun (WGS) entry which is preliminary data.</text>
</comment>
<name>A0ABQ8TLH2_PERAM</name>
<proteinExistence type="predicted"/>
<reference evidence="1 2" key="1">
    <citation type="journal article" date="2022" name="Allergy">
        <title>Genome assembly and annotation of Periplaneta americana reveal a comprehensive cockroach allergen profile.</title>
        <authorList>
            <person name="Wang L."/>
            <person name="Xiong Q."/>
            <person name="Saelim N."/>
            <person name="Wang L."/>
            <person name="Nong W."/>
            <person name="Wan A.T."/>
            <person name="Shi M."/>
            <person name="Liu X."/>
            <person name="Cao Q."/>
            <person name="Hui J.H.L."/>
            <person name="Sookrung N."/>
            <person name="Leung T.F."/>
            <person name="Tungtrongchitr A."/>
            <person name="Tsui S.K.W."/>
        </authorList>
    </citation>
    <scope>NUCLEOTIDE SEQUENCE [LARGE SCALE GENOMIC DNA]</scope>
    <source>
        <strain evidence="1">PWHHKU_190912</strain>
    </source>
</reference>
<organism evidence="1 2">
    <name type="scientific">Periplaneta americana</name>
    <name type="common">American cockroach</name>
    <name type="synonym">Blatta americana</name>
    <dbReference type="NCBI Taxonomy" id="6978"/>
    <lineage>
        <taxon>Eukaryota</taxon>
        <taxon>Metazoa</taxon>
        <taxon>Ecdysozoa</taxon>
        <taxon>Arthropoda</taxon>
        <taxon>Hexapoda</taxon>
        <taxon>Insecta</taxon>
        <taxon>Pterygota</taxon>
        <taxon>Neoptera</taxon>
        <taxon>Polyneoptera</taxon>
        <taxon>Dictyoptera</taxon>
        <taxon>Blattodea</taxon>
        <taxon>Blattoidea</taxon>
        <taxon>Blattidae</taxon>
        <taxon>Blattinae</taxon>
        <taxon>Periplaneta</taxon>
    </lineage>
</organism>
<evidence type="ECO:0000313" key="2">
    <source>
        <dbReference type="Proteomes" id="UP001148838"/>
    </source>
</evidence>
<sequence>MNSIDKITPVLPSKARKRKSLLKEKPEDTITLSFDCQKNLSLPQILDQEAYYRRQTYLYNFSVVVGSSDDKLNPWNCTSYV</sequence>
<accession>A0ABQ8TLH2</accession>
<gene>
    <name evidence="1" type="ORF">ANN_09498</name>
</gene>
<dbReference type="Proteomes" id="UP001148838">
    <property type="component" value="Unassembled WGS sequence"/>
</dbReference>
<protein>
    <submittedName>
        <fullName evidence="1">Uncharacterized protein</fullName>
    </submittedName>
</protein>
<dbReference type="EMBL" id="JAJSOF020000005">
    <property type="protein sequence ID" value="KAJ4447491.1"/>
    <property type="molecule type" value="Genomic_DNA"/>
</dbReference>